<reference evidence="2" key="1">
    <citation type="submission" date="2019-02" db="EMBL/GenBank/DDBJ databases">
        <authorList>
            <person name="Gruber-Vodicka R. H."/>
            <person name="Seah K. B. B."/>
        </authorList>
    </citation>
    <scope>NUCLEOTIDE SEQUENCE</scope>
    <source>
        <strain evidence="2">BECK_BZ131</strain>
    </source>
</reference>
<feature type="region of interest" description="Disordered" evidence="1">
    <location>
        <begin position="69"/>
        <end position="94"/>
    </location>
</feature>
<feature type="compositionally biased region" description="Polar residues" evidence="1">
    <location>
        <begin position="69"/>
        <end position="88"/>
    </location>
</feature>
<accession>A0A450U093</accession>
<proteinExistence type="predicted"/>
<protein>
    <submittedName>
        <fullName evidence="2">Uncharacterized protein</fullName>
    </submittedName>
</protein>
<organism evidence="2">
    <name type="scientific">Candidatus Kentrum sp. FW</name>
    <dbReference type="NCBI Taxonomy" id="2126338"/>
    <lineage>
        <taxon>Bacteria</taxon>
        <taxon>Pseudomonadati</taxon>
        <taxon>Pseudomonadota</taxon>
        <taxon>Gammaproteobacteria</taxon>
        <taxon>Candidatus Kentrum</taxon>
    </lineage>
</organism>
<evidence type="ECO:0000256" key="1">
    <source>
        <dbReference type="SAM" id="MobiDB-lite"/>
    </source>
</evidence>
<sequence length="140" mass="15280">MKISCTVNSALYHRFTFLYSICPGIRLFPAQVYNGRSVEWYRGPYTIAGWNWQSGLYTTPCLQGCQYRNGSSSKSDTLTRGPGTSSLSPKHGNPVLVAEGKSTLVGFREGVDGDGVITQTNHIMDSSGYSTSLNAETPKE</sequence>
<dbReference type="AlphaFoldDB" id="A0A450U093"/>
<gene>
    <name evidence="2" type="ORF">BECKFW1821C_GA0114237_10869</name>
</gene>
<name>A0A450U093_9GAMM</name>
<evidence type="ECO:0000313" key="2">
    <source>
        <dbReference type="EMBL" id="VFJ75724.1"/>
    </source>
</evidence>
<dbReference type="EMBL" id="CAADFE010000086">
    <property type="protein sequence ID" value="VFJ75724.1"/>
    <property type="molecule type" value="Genomic_DNA"/>
</dbReference>